<feature type="domain" description="Cellulase Ig-like" evidence="10">
    <location>
        <begin position="37"/>
        <end position="115"/>
    </location>
</feature>
<dbReference type="InterPro" id="IPR033126">
    <property type="entry name" value="Glyco_hydro_9_Asp/Glu_AS"/>
</dbReference>
<dbReference type="Pfam" id="PF00759">
    <property type="entry name" value="Glyco_hydro_9"/>
    <property type="match status" value="1"/>
</dbReference>
<feature type="active site" evidence="6">
    <location>
        <position position="514"/>
    </location>
</feature>
<dbReference type="PANTHER" id="PTHR22298">
    <property type="entry name" value="ENDO-1,4-BETA-GLUCANASE"/>
    <property type="match status" value="1"/>
</dbReference>
<comment type="similarity">
    <text evidence="1 6 8">Belongs to the glycosyl hydrolase 9 (cellulase E) family.</text>
</comment>
<dbReference type="InterPro" id="IPR004197">
    <property type="entry name" value="Cellulase_Ig-like"/>
</dbReference>
<evidence type="ECO:0000256" key="7">
    <source>
        <dbReference type="PROSITE-ProRule" id="PRU10060"/>
    </source>
</evidence>
<evidence type="ECO:0000256" key="2">
    <source>
        <dbReference type="ARBA" id="ARBA00022801"/>
    </source>
</evidence>
<reference evidence="11 12" key="1">
    <citation type="journal article" date="2013" name="J. Microbiol.">
        <title>Mucilaginibacter ginsenosidivorax sp. nov., with ginsenoside converting activity isolated from sediment.</title>
        <authorList>
            <person name="Kim J.K."/>
            <person name="Choi T.E."/>
            <person name="Liu Q.M."/>
            <person name="Park H.Y."/>
            <person name="Yi T.H."/>
            <person name="Yoon M.H."/>
            <person name="Kim S.C."/>
            <person name="Im W.T."/>
        </authorList>
    </citation>
    <scope>NUCLEOTIDE SEQUENCE [LARGE SCALE GENOMIC DNA]</scope>
    <source>
        <strain evidence="11 12">KHI28</strain>
    </source>
</reference>
<dbReference type="InterPro" id="IPR014756">
    <property type="entry name" value="Ig_E-set"/>
</dbReference>
<dbReference type="InterPro" id="IPR018221">
    <property type="entry name" value="Glyco_hydro_9_His_AS"/>
</dbReference>
<dbReference type="InterPro" id="IPR012341">
    <property type="entry name" value="6hp_glycosidase-like_sf"/>
</dbReference>
<dbReference type="InterPro" id="IPR013783">
    <property type="entry name" value="Ig-like_fold"/>
</dbReference>
<evidence type="ECO:0000256" key="4">
    <source>
        <dbReference type="ARBA" id="ARBA00023295"/>
    </source>
</evidence>
<evidence type="ECO:0000256" key="5">
    <source>
        <dbReference type="ARBA" id="ARBA00023326"/>
    </source>
</evidence>
<evidence type="ECO:0000313" key="12">
    <source>
        <dbReference type="Proteomes" id="UP000321362"/>
    </source>
</evidence>
<dbReference type="CDD" id="cd02850">
    <property type="entry name" value="E_set_Cellulase_N"/>
    <property type="match status" value="1"/>
</dbReference>
<dbReference type="InterPro" id="IPR001701">
    <property type="entry name" value="Glyco_hydro_9"/>
</dbReference>
<evidence type="ECO:0000259" key="10">
    <source>
        <dbReference type="Pfam" id="PF02927"/>
    </source>
</evidence>
<evidence type="ECO:0000259" key="9">
    <source>
        <dbReference type="Pfam" id="PF00759"/>
    </source>
</evidence>
<keyword evidence="5 6" id="KW-0624">Polysaccharide degradation</keyword>
<dbReference type="PROSITE" id="PS00592">
    <property type="entry name" value="GH9_2"/>
    <property type="match status" value="1"/>
</dbReference>
<evidence type="ECO:0000256" key="6">
    <source>
        <dbReference type="PROSITE-ProRule" id="PRU10059"/>
    </source>
</evidence>
<dbReference type="Pfam" id="PF02927">
    <property type="entry name" value="CelD_N"/>
    <property type="match status" value="1"/>
</dbReference>
<feature type="domain" description="Glycoside hydrolase family 9" evidence="9">
    <location>
        <begin position="129"/>
        <end position="577"/>
    </location>
</feature>
<dbReference type="Gene3D" id="2.60.40.10">
    <property type="entry name" value="Immunoglobulins"/>
    <property type="match status" value="1"/>
</dbReference>
<dbReference type="InterPro" id="IPR008928">
    <property type="entry name" value="6-hairpin_glycosidase_sf"/>
</dbReference>
<dbReference type="SUPFAM" id="SSF81296">
    <property type="entry name" value="E set domains"/>
    <property type="match status" value="1"/>
</dbReference>
<protein>
    <recommendedName>
        <fullName evidence="8">Endoglucanase</fullName>
        <ecNumber evidence="8">3.2.1.4</ecNumber>
    </recommendedName>
</protein>
<feature type="active site" evidence="7">
    <location>
        <position position="556"/>
    </location>
</feature>
<organism evidence="11 12">
    <name type="scientific">Mucilaginibacter ginsenosidivorax</name>
    <dbReference type="NCBI Taxonomy" id="862126"/>
    <lineage>
        <taxon>Bacteria</taxon>
        <taxon>Pseudomonadati</taxon>
        <taxon>Bacteroidota</taxon>
        <taxon>Sphingobacteriia</taxon>
        <taxon>Sphingobacteriales</taxon>
        <taxon>Sphingobacteriaceae</taxon>
        <taxon>Mucilaginibacter</taxon>
    </lineage>
</organism>
<evidence type="ECO:0000256" key="8">
    <source>
        <dbReference type="RuleBase" id="RU361166"/>
    </source>
</evidence>
<gene>
    <name evidence="11" type="ORF">FSB76_29945</name>
</gene>
<keyword evidence="12" id="KW-1185">Reference proteome</keyword>
<dbReference type="AlphaFoldDB" id="A0A5B8W7U3"/>
<feature type="active site" evidence="7">
    <location>
        <position position="565"/>
    </location>
</feature>
<dbReference type="OrthoDB" id="9808897at2"/>
<dbReference type="Gene3D" id="1.50.10.10">
    <property type="match status" value="1"/>
</dbReference>
<dbReference type="EC" id="3.2.1.4" evidence="8"/>
<dbReference type="SUPFAM" id="SSF48208">
    <property type="entry name" value="Six-hairpin glycosidases"/>
    <property type="match status" value="1"/>
</dbReference>
<dbReference type="EMBL" id="CP042437">
    <property type="protein sequence ID" value="QEC79974.1"/>
    <property type="molecule type" value="Genomic_DNA"/>
</dbReference>
<keyword evidence="4 6" id="KW-0326">Glycosidase</keyword>
<sequence>MSINSNSVKILTGRLTVIFLLLLMAKFGNAQIKDTSSRPIRLNQIGFYPNGPKRAIVLNGNGRSFTIRLLNNRTVFSGILTPSATPSFAGKTTYIADFSSFSKPGEYILTVTGSGNSYPFKIAGNVHQNLAKGVIKAYYFMRASTALPAKYAGKWSRAAGHPDDKVLVHPSAASDKRLAGTIISSPRGWYDAGDYNKYVVNSGISTSTLLSLYEDYPAYMKTVKLNIPESGNGVPDLLNEVLWNLRWMLTMQDPDDGGVYHKLTNAAFDKFEMPDKDTTPRYVVQKGTAAALDFAAVMAQASRIFKQFPQQTPGLADSCLVAAKKAWQWAANNPNVAYRQDQNNKKFIPAVTTGGYGDNNFTDEFIWAASELVISTGDVGYLKNINLLPDDKMPVPAWGQVRLLGYYTLLKNDAAVPELPEIKRRLINAADELIKGVDDNAYQTSMTLSARHFGWGSNSDAANQGVLLLQAYRLSHDKKYLYNALADLDYLLGRNATGYSYVTGYGTKTPMHPHHRPSASDGVTDPVPGLLVGGPNPGMQDGIKVPSKVPDEAYIDDTQAYAANEVTINWNAPMAYLANAIEALQSQLSVKTKSTNSKHLK</sequence>
<keyword evidence="3 6" id="KW-0119">Carbohydrate metabolism</keyword>
<accession>A0A5B8W7U3</accession>
<keyword evidence="8" id="KW-0136">Cellulose degradation</keyword>
<name>A0A5B8W7U3_9SPHI</name>
<dbReference type="Proteomes" id="UP000321362">
    <property type="component" value="Chromosome"/>
</dbReference>
<proteinExistence type="inferred from homology"/>
<evidence type="ECO:0000256" key="3">
    <source>
        <dbReference type="ARBA" id="ARBA00023277"/>
    </source>
</evidence>
<keyword evidence="2 6" id="KW-0378">Hydrolase</keyword>
<dbReference type="PROSITE" id="PS00698">
    <property type="entry name" value="GH9_3"/>
    <property type="match status" value="1"/>
</dbReference>
<dbReference type="GO" id="GO:0030245">
    <property type="term" value="P:cellulose catabolic process"/>
    <property type="evidence" value="ECO:0007669"/>
    <property type="project" value="UniProtKB-KW"/>
</dbReference>
<dbReference type="GO" id="GO:0008810">
    <property type="term" value="F:cellulase activity"/>
    <property type="evidence" value="ECO:0007669"/>
    <property type="project" value="UniProtKB-EC"/>
</dbReference>
<evidence type="ECO:0000256" key="1">
    <source>
        <dbReference type="ARBA" id="ARBA00007072"/>
    </source>
</evidence>
<evidence type="ECO:0000313" key="11">
    <source>
        <dbReference type="EMBL" id="QEC79974.1"/>
    </source>
</evidence>
<comment type="catalytic activity">
    <reaction evidence="8">
        <text>Endohydrolysis of (1-&gt;4)-beta-D-glucosidic linkages in cellulose, lichenin and cereal beta-D-glucans.</text>
        <dbReference type="EC" id="3.2.1.4"/>
    </reaction>
</comment>
<dbReference type="KEGG" id="mgk:FSB76_29945"/>